<dbReference type="AlphaFoldDB" id="A0A022PCH6"/>
<name>A0A022PCH6_9GAMM</name>
<evidence type="ECO:0000313" key="1">
    <source>
        <dbReference type="EMBL" id="EYU13234.1"/>
    </source>
</evidence>
<protein>
    <submittedName>
        <fullName evidence="1">Putative transcriptional regulator</fullName>
    </submittedName>
</protein>
<reference evidence="1 2" key="1">
    <citation type="submission" date="2014-03" db="EMBL/GenBank/DDBJ databases">
        <title>Draft Genome of Photorhabdus luminescens BA1, an Egyptian Isolate.</title>
        <authorList>
            <person name="Ghazal S."/>
            <person name="Hurst S.G.IV."/>
            <person name="Morris K."/>
            <person name="Thomas K."/>
            <person name="Tisa L.S."/>
        </authorList>
    </citation>
    <scope>NUCLEOTIDE SEQUENCE [LARGE SCALE GENOMIC DNA]</scope>
    <source>
        <strain evidence="1 2">BA1</strain>
    </source>
</reference>
<organism evidence="1 2">
    <name type="scientific">Photorhabdus aegyptia</name>
    <dbReference type="NCBI Taxonomy" id="2805098"/>
    <lineage>
        <taxon>Bacteria</taxon>
        <taxon>Pseudomonadati</taxon>
        <taxon>Pseudomonadota</taxon>
        <taxon>Gammaproteobacteria</taxon>
        <taxon>Enterobacterales</taxon>
        <taxon>Morganellaceae</taxon>
        <taxon>Photorhabdus</taxon>
    </lineage>
</organism>
<dbReference type="Gene3D" id="6.20.450.20">
    <property type="match status" value="1"/>
</dbReference>
<proteinExistence type="predicted"/>
<sequence length="94" mass="10876">MSETTFTFRVDDTLKNDFTSAAKSLDRKGAQLLRDFMRDFVRQQQEESIHDAWLRRQIEIGQASANAGNLVPADQVESKFLARRKATLRRFEAK</sequence>
<evidence type="ECO:0000313" key="2">
    <source>
        <dbReference type="Proteomes" id="UP000023464"/>
    </source>
</evidence>
<dbReference type="RefSeq" id="WP_036783375.1">
    <property type="nucleotide sequence ID" value="NZ_CAWLTM010000013.1"/>
</dbReference>
<dbReference type="PATRIC" id="fig|1393736.3.peg.4387"/>
<dbReference type="Proteomes" id="UP000023464">
    <property type="component" value="Unassembled WGS sequence"/>
</dbReference>
<keyword evidence="2" id="KW-1185">Reference proteome</keyword>
<accession>A0A022PCH6</accession>
<dbReference type="EMBL" id="JFGV01000102">
    <property type="protein sequence ID" value="EYU13234.1"/>
    <property type="molecule type" value="Genomic_DNA"/>
</dbReference>
<gene>
    <name evidence="1" type="ORF">BA1DRAFT_04302</name>
</gene>
<comment type="caution">
    <text evidence="1">The sequence shown here is derived from an EMBL/GenBank/DDBJ whole genome shotgun (WGS) entry which is preliminary data.</text>
</comment>